<dbReference type="SUPFAM" id="SSF140931">
    <property type="entry name" value="Fic-like"/>
    <property type="match status" value="1"/>
</dbReference>
<dbReference type="GO" id="GO:0005524">
    <property type="term" value="F:ATP binding"/>
    <property type="evidence" value="ECO:0007669"/>
    <property type="project" value="UniProtKB-KW"/>
</dbReference>
<dbReference type="PROSITE" id="PS51459">
    <property type="entry name" value="FIDO"/>
    <property type="match status" value="1"/>
</dbReference>
<dbReference type="Proteomes" id="UP000334923">
    <property type="component" value="Unassembled WGS sequence"/>
</dbReference>
<dbReference type="PANTHER" id="PTHR13504">
    <property type="entry name" value="FIDO DOMAIN-CONTAINING PROTEIN DDB_G0283145"/>
    <property type="match status" value="1"/>
</dbReference>
<gene>
    <name evidence="6" type="ORF">MAMT_01689</name>
</gene>
<dbReference type="InterPro" id="IPR003812">
    <property type="entry name" value="Fido"/>
</dbReference>
<feature type="active site" evidence="1">
    <location>
        <position position="206"/>
    </location>
</feature>
<reference evidence="6 7" key="1">
    <citation type="submission" date="2019-09" db="EMBL/GenBank/DDBJ databases">
        <authorList>
            <person name="Cremers G."/>
        </authorList>
    </citation>
    <scope>NUCLEOTIDE SEQUENCE [LARGE SCALE GENOMIC DNA]</scope>
    <source>
        <strain evidence="6">4A</strain>
    </source>
</reference>
<proteinExistence type="predicted"/>
<dbReference type="AlphaFoldDB" id="A0A5E6MG51"/>
<feature type="site" description="Important for autoinhibition of adenylyltransferase activity" evidence="3">
    <location>
        <position position="67"/>
    </location>
</feature>
<organism evidence="6 7">
    <name type="scientific">Methylacidimicrobium tartarophylax</name>
    <dbReference type="NCBI Taxonomy" id="1041768"/>
    <lineage>
        <taxon>Bacteria</taxon>
        <taxon>Pseudomonadati</taxon>
        <taxon>Verrucomicrobiota</taxon>
        <taxon>Methylacidimicrobium</taxon>
    </lineage>
</organism>
<dbReference type="RefSeq" id="WP_142660502.1">
    <property type="nucleotide sequence ID" value="NZ_CABFVA020000088.1"/>
</dbReference>
<keyword evidence="7" id="KW-1185">Reference proteome</keyword>
<accession>A0A5E6MG51</accession>
<keyword evidence="2" id="KW-0547">Nucleotide-binding</keyword>
<feature type="region of interest" description="Disordered" evidence="4">
    <location>
        <begin position="385"/>
        <end position="405"/>
    </location>
</feature>
<dbReference type="PANTHER" id="PTHR13504:SF38">
    <property type="entry name" value="FIDO DOMAIN-CONTAINING PROTEIN"/>
    <property type="match status" value="1"/>
</dbReference>
<dbReference type="InterPro" id="IPR040198">
    <property type="entry name" value="Fido_containing"/>
</dbReference>
<keyword evidence="2" id="KW-0067">ATP-binding</keyword>
<evidence type="ECO:0000256" key="4">
    <source>
        <dbReference type="SAM" id="MobiDB-lite"/>
    </source>
</evidence>
<dbReference type="InterPro" id="IPR036597">
    <property type="entry name" value="Fido-like_dom_sf"/>
</dbReference>
<dbReference type="OrthoDB" id="9813719at2"/>
<evidence type="ECO:0000256" key="1">
    <source>
        <dbReference type="PIRSR" id="PIRSR640198-1"/>
    </source>
</evidence>
<protein>
    <recommendedName>
        <fullName evidence="5">Fido domain-containing protein</fullName>
    </recommendedName>
</protein>
<evidence type="ECO:0000259" key="5">
    <source>
        <dbReference type="PROSITE" id="PS51459"/>
    </source>
</evidence>
<evidence type="ECO:0000256" key="3">
    <source>
        <dbReference type="PIRSR" id="PIRSR640198-3"/>
    </source>
</evidence>
<feature type="binding site" evidence="2">
    <location>
        <begin position="210"/>
        <end position="217"/>
    </location>
    <ligand>
        <name>ATP</name>
        <dbReference type="ChEBI" id="CHEBI:30616"/>
    </ligand>
</feature>
<feature type="domain" description="Fido" evidence="5">
    <location>
        <begin position="118"/>
        <end position="271"/>
    </location>
</feature>
<feature type="binding site" evidence="2">
    <location>
        <begin position="248"/>
        <end position="249"/>
    </location>
    <ligand>
        <name>ATP</name>
        <dbReference type="ChEBI" id="CHEBI:30616"/>
    </ligand>
</feature>
<name>A0A5E6MG51_9BACT</name>
<evidence type="ECO:0000313" key="7">
    <source>
        <dbReference type="Proteomes" id="UP000334923"/>
    </source>
</evidence>
<dbReference type="Pfam" id="PF02661">
    <property type="entry name" value="Fic"/>
    <property type="match status" value="1"/>
</dbReference>
<sequence length="405" mass="45451">MRTFERTRPWISFQLDLTRAAPRFWLLLGEAASKCEHLVGVPLRPDFARKMHQIYLAKGALATTAIEGNTLTEEQVLRALGNELHLPPSQQYLKKEVDNIVGACNRIQQELKEGEIVLTRERLCLLNGWVLEGLPQAEEAVPGRLRTHSVVVGRYRGAPAEDGEFLLDRLCEWLSGPDFRPPSGEWTIPYAIIQAVVGHVYLAWIHPFGDGNGRTARLLEFELLLSAGLPSVAAHLLSNYYNRTRAHYYARLDRSSKKGESLLPFLEYAVEGFVEELRAQVAEIREQQLELVWRNYVHERFPDKNSPANARRRRLLLDLGKKSVPVSKLSEISPRVAAGYAGKTPVTLRRDCRALEAMDLLERTPTGVRAKQEVVLAFLPWREKKAGAGTDQSSAAAGVSGNPLH</sequence>
<dbReference type="EMBL" id="CABFVA020000088">
    <property type="protein sequence ID" value="VVM07330.1"/>
    <property type="molecule type" value="Genomic_DNA"/>
</dbReference>
<dbReference type="Gene3D" id="1.10.3290.10">
    <property type="entry name" value="Fido-like domain"/>
    <property type="match status" value="1"/>
</dbReference>
<evidence type="ECO:0000313" key="6">
    <source>
        <dbReference type="EMBL" id="VVM07330.1"/>
    </source>
</evidence>
<evidence type="ECO:0000256" key="2">
    <source>
        <dbReference type="PIRSR" id="PIRSR640198-2"/>
    </source>
</evidence>